<keyword evidence="3" id="KW-0121">Carboxypeptidase</keyword>
<organism evidence="3 4">
    <name type="scientific">Pegethrix bostrychoides GSE-TBD4-15B</name>
    <dbReference type="NCBI Taxonomy" id="2839662"/>
    <lineage>
        <taxon>Bacteria</taxon>
        <taxon>Bacillati</taxon>
        <taxon>Cyanobacteriota</taxon>
        <taxon>Cyanophyceae</taxon>
        <taxon>Oculatellales</taxon>
        <taxon>Oculatellaceae</taxon>
        <taxon>Pegethrix</taxon>
    </lineage>
</organism>
<dbReference type="Gene3D" id="3.40.710.10">
    <property type="entry name" value="DD-peptidase/beta-lactamase superfamily"/>
    <property type="match status" value="1"/>
</dbReference>
<keyword evidence="3" id="KW-0645">Protease</keyword>
<reference evidence="3" key="2">
    <citation type="journal article" date="2022" name="Microbiol. Resour. Announc.">
        <title>Metagenome Sequencing to Explore Phylogenomics of Terrestrial Cyanobacteria.</title>
        <authorList>
            <person name="Ward R.D."/>
            <person name="Stajich J.E."/>
            <person name="Johansen J.R."/>
            <person name="Huntemann M."/>
            <person name="Clum A."/>
            <person name="Foster B."/>
            <person name="Foster B."/>
            <person name="Roux S."/>
            <person name="Palaniappan K."/>
            <person name="Varghese N."/>
            <person name="Mukherjee S."/>
            <person name="Reddy T.B.K."/>
            <person name="Daum C."/>
            <person name="Copeland A."/>
            <person name="Chen I.A."/>
            <person name="Ivanova N.N."/>
            <person name="Kyrpides N.C."/>
            <person name="Shapiro N."/>
            <person name="Eloe-Fadrosh E.A."/>
            <person name="Pietrasiak N."/>
        </authorList>
    </citation>
    <scope>NUCLEOTIDE SEQUENCE</scope>
    <source>
        <strain evidence="3">GSE-TBD4-15B</strain>
    </source>
</reference>
<dbReference type="PANTHER" id="PTHR30023:SF0">
    <property type="entry name" value="PENICILLIN-SENSITIVE CARBOXYPEPTIDASE A"/>
    <property type="match status" value="1"/>
</dbReference>
<dbReference type="PRINTS" id="PR00922">
    <property type="entry name" value="DADACBPTASE3"/>
</dbReference>
<evidence type="ECO:0000313" key="4">
    <source>
        <dbReference type="Proteomes" id="UP000707356"/>
    </source>
</evidence>
<protein>
    <submittedName>
        <fullName evidence="3">D-alanyl-D-alanine carboxypeptidase</fullName>
        <ecNumber evidence="3">3.4.16.4</ecNumber>
    </submittedName>
</protein>
<keyword evidence="2 3" id="KW-0378">Hydrolase</keyword>
<dbReference type="GO" id="GO:0000270">
    <property type="term" value="P:peptidoglycan metabolic process"/>
    <property type="evidence" value="ECO:0007669"/>
    <property type="project" value="TreeGrafter"/>
</dbReference>
<comment type="similarity">
    <text evidence="1">Belongs to the peptidase S13 family.</text>
</comment>
<reference evidence="3" key="1">
    <citation type="submission" date="2021-05" db="EMBL/GenBank/DDBJ databases">
        <authorList>
            <person name="Pietrasiak N."/>
            <person name="Ward R."/>
            <person name="Stajich J.E."/>
            <person name="Kurbessoian T."/>
        </authorList>
    </citation>
    <scope>NUCLEOTIDE SEQUENCE</scope>
    <source>
        <strain evidence="3">GSE-TBD4-15B</strain>
    </source>
</reference>
<dbReference type="Pfam" id="PF02113">
    <property type="entry name" value="Peptidase_S13"/>
    <property type="match status" value="2"/>
</dbReference>
<dbReference type="InterPro" id="IPR012338">
    <property type="entry name" value="Beta-lactam/transpept-like"/>
</dbReference>
<sequence>MKRRTWLGFAAAFLISLLLTGGFVDIGKPNAAIAQITSRPPTSRPPIDITRLRPAAPANLMAGSLCANNLATAIEQIIKRPLFATARWGIEVESVSPPATLYSRDAGNFLVPASNVKLLTTSAALQMLYYSPQQQPAVAARFGIINRDSDNDYAEALLNEIGGTESVKSALTSLGIDSRTYRQIDGSGLSRSNLAEPSMIVKLLKVMQSARGSDLFYNSLAVAGVNGTLARRFVNTPVQGKVHGKTGTLNGVRALSGYLDHPDYDKILFSIMVNQSDQGDDGESLKAAIDQVVLQLGRLKNC</sequence>
<dbReference type="EMBL" id="JAHHHV010000009">
    <property type="protein sequence ID" value="MBW4464259.1"/>
    <property type="molecule type" value="Genomic_DNA"/>
</dbReference>
<proteinExistence type="inferred from homology"/>
<dbReference type="GO" id="GO:0009002">
    <property type="term" value="F:serine-type D-Ala-D-Ala carboxypeptidase activity"/>
    <property type="evidence" value="ECO:0007669"/>
    <property type="project" value="UniProtKB-EC"/>
</dbReference>
<evidence type="ECO:0000256" key="2">
    <source>
        <dbReference type="ARBA" id="ARBA00022801"/>
    </source>
</evidence>
<dbReference type="AlphaFoldDB" id="A0A951P8V7"/>
<evidence type="ECO:0000256" key="1">
    <source>
        <dbReference type="ARBA" id="ARBA00006096"/>
    </source>
</evidence>
<dbReference type="SUPFAM" id="SSF56601">
    <property type="entry name" value="beta-lactamase/transpeptidase-like"/>
    <property type="match status" value="1"/>
</dbReference>
<evidence type="ECO:0000313" key="3">
    <source>
        <dbReference type="EMBL" id="MBW4464259.1"/>
    </source>
</evidence>
<name>A0A951P8V7_9CYAN</name>
<accession>A0A951P8V7</accession>
<dbReference type="Proteomes" id="UP000707356">
    <property type="component" value="Unassembled WGS sequence"/>
</dbReference>
<comment type="caution">
    <text evidence="3">The sequence shown here is derived from an EMBL/GenBank/DDBJ whole genome shotgun (WGS) entry which is preliminary data.</text>
</comment>
<dbReference type="PANTHER" id="PTHR30023">
    <property type="entry name" value="D-ALANYL-D-ALANINE CARBOXYPEPTIDASE"/>
    <property type="match status" value="1"/>
</dbReference>
<gene>
    <name evidence="3" type="ORF">KME07_02310</name>
</gene>
<dbReference type="EC" id="3.4.16.4" evidence="3"/>
<dbReference type="InterPro" id="IPR000667">
    <property type="entry name" value="Peptidase_S13"/>
</dbReference>
<dbReference type="GO" id="GO:0006508">
    <property type="term" value="P:proteolysis"/>
    <property type="evidence" value="ECO:0007669"/>
    <property type="project" value="InterPro"/>
</dbReference>